<sequence>MSMVTVNNKFISNKRSHDIVLASASPRRAKLLEQLNWCPKISAVDIDESVHAGEMATDYCLRMAEEKSIEAQKNMQTSFPSISLPIITADTIVVIDDQILGKPIDKEDAVLTLVKLSGREHQVYSAVSVWHAGQCKTILSTNAVKMSDISEAQMMAYVATGEPMDKAGAYGIQGYAAMWIELINGSYSSIMGLPLFETTALLHEMGIMSPLELLKDS</sequence>
<protein>
    <submittedName>
        <fullName evidence="3">Septum formation protein Maf</fullName>
    </submittedName>
</protein>
<dbReference type="AlphaFoldDB" id="A0A3B0VSS2"/>
<dbReference type="GO" id="GO:0047429">
    <property type="term" value="F:nucleoside triphosphate diphosphatase activity"/>
    <property type="evidence" value="ECO:0007669"/>
    <property type="project" value="InterPro"/>
</dbReference>
<dbReference type="NCBIfam" id="TIGR00172">
    <property type="entry name" value="maf"/>
    <property type="match status" value="1"/>
</dbReference>
<evidence type="ECO:0000256" key="1">
    <source>
        <dbReference type="ARBA" id="ARBA00001968"/>
    </source>
</evidence>
<dbReference type="PANTHER" id="PTHR43213:SF5">
    <property type="entry name" value="BIFUNCTIONAL DTTP_UTP PYROPHOSPHATASE_METHYLTRANSFERASE PROTEIN-RELATED"/>
    <property type="match status" value="1"/>
</dbReference>
<proteinExistence type="inferred from homology"/>
<dbReference type="PIRSF" id="PIRSF006305">
    <property type="entry name" value="Maf"/>
    <property type="match status" value="1"/>
</dbReference>
<dbReference type="HAMAP" id="MF_00528">
    <property type="entry name" value="Maf"/>
    <property type="match status" value="1"/>
</dbReference>
<reference evidence="3" key="1">
    <citation type="submission" date="2018-06" db="EMBL/GenBank/DDBJ databases">
        <authorList>
            <person name="Zhirakovskaya E."/>
        </authorList>
    </citation>
    <scope>NUCLEOTIDE SEQUENCE</scope>
</reference>
<dbReference type="InterPro" id="IPR003697">
    <property type="entry name" value="Maf-like"/>
</dbReference>
<accession>A0A3B0VSS2</accession>
<organism evidence="3">
    <name type="scientific">hydrothermal vent metagenome</name>
    <dbReference type="NCBI Taxonomy" id="652676"/>
    <lineage>
        <taxon>unclassified sequences</taxon>
        <taxon>metagenomes</taxon>
        <taxon>ecological metagenomes</taxon>
    </lineage>
</organism>
<name>A0A3B0VSS2_9ZZZZ</name>
<dbReference type="PANTHER" id="PTHR43213">
    <property type="entry name" value="BIFUNCTIONAL DTTP/UTP PYROPHOSPHATASE/METHYLTRANSFERASE PROTEIN-RELATED"/>
    <property type="match status" value="1"/>
</dbReference>
<gene>
    <name evidence="3" type="ORF">MNBD_GAMMA02-72</name>
</gene>
<comment type="cofactor">
    <cofactor evidence="1">
        <name>a divalent metal cation</name>
        <dbReference type="ChEBI" id="CHEBI:60240"/>
    </cofactor>
</comment>
<evidence type="ECO:0000313" key="3">
    <source>
        <dbReference type="EMBL" id="VAW46011.1"/>
    </source>
</evidence>
<dbReference type="EMBL" id="UOFA01000248">
    <property type="protein sequence ID" value="VAW46011.1"/>
    <property type="molecule type" value="Genomic_DNA"/>
</dbReference>
<keyword evidence="2" id="KW-0378">Hydrolase</keyword>
<dbReference type="SUPFAM" id="SSF52972">
    <property type="entry name" value="ITPase-like"/>
    <property type="match status" value="1"/>
</dbReference>
<evidence type="ECO:0000256" key="2">
    <source>
        <dbReference type="ARBA" id="ARBA00022801"/>
    </source>
</evidence>
<dbReference type="InterPro" id="IPR029001">
    <property type="entry name" value="ITPase-like_fam"/>
</dbReference>
<dbReference type="CDD" id="cd00555">
    <property type="entry name" value="Maf"/>
    <property type="match status" value="1"/>
</dbReference>
<dbReference type="Gene3D" id="3.90.950.10">
    <property type="match status" value="1"/>
</dbReference>
<dbReference type="Pfam" id="PF02545">
    <property type="entry name" value="Maf"/>
    <property type="match status" value="1"/>
</dbReference>